<keyword evidence="3" id="KW-1185">Reference proteome</keyword>
<accession>A0A1J1J7V4</accession>
<dbReference type="AlphaFoldDB" id="A0A1J1J7V4"/>
<sequence>MFPMPTPYEFTDPIHFQRMFSRLIVGAGDEMKNKQNNDYNNNKENDQMRLKSREIFKHSPCLTQ</sequence>
<reference evidence="2 3" key="1">
    <citation type="submission" date="2015-04" db="EMBL/GenBank/DDBJ databases">
        <authorList>
            <person name="Syromyatnikov M.Y."/>
            <person name="Popov V.N."/>
        </authorList>
    </citation>
    <scope>NUCLEOTIDE SEQUENCE [LARGE SCALE GENOMIC DNA]</scope>
</reference>
<protein>
    <submittedName>
        <fullName evidence="2">CLUMA_CG020806, isoform A</fullName>
    </submittedName>
</protein>
<dbReference type="Proteomes" id="UP000183832">
    <property type="component" value="Unassembled WGS sequence"/>
</dbReference>
<evidence type="ECO:0000256" key="1">
    <source>
        <dbReference type="SAM" id="MobiDB-lite"/>
    </source>
</evidence>
<feature type="region of interest" description="Disordered" evidence="1">
    <location>
        <begin position="31"/>
        <end position="64"/>
    </location>
</feature>
<feature type="compositionally biased region" description="Basic and acidic residues" evidence="1">
    <location>
        <begin position="31"/>
        <end position="57"/>
    </location>
</feature>
<organism evidence="2 3">
    <name type="scientific">Clunio marinus</name>
    <dbReference type="NCBI Taxonomy" id="568069"/>
    <lineage>
        <taxon>Eukaryota</taxon>
        <taxon>Metazoa</taxon>
        <taxon>Ecdysozoa</taxon>
        <taxon>Arthropoda</taxon>
        <taxon>Hexapoda</taxon>
        <taxon>Insecta</taxon>
        <taxon>Pterygota</taxon>
        <taxon>Neoptera</taxon>
        <taxon>Endopterygota</taxon>
        <taxon>Diptera</taxon>
        <taxon>Nematocera</taxon>
        <taxon>Chironomoidea</taxon>
        <taxon>Chironomidae</taxon>
        <taxon>Clunio</taxon>
    </lineage>
</organism>
<name>A0A1J1J7V4_9DIPT</name>
<gene>
    <name evidence="2" type="ORF">CLUMA_CG020806</name>
</gene>
<dbReference type="EMBL" id="CVRI01000073">
    <property type="protein sequence ID" value="CRL07852.1"/>
    <property type="molecule type" value="Genomic_DNA"/>
</dbReference>
<proteinExistence type="predicted"/>
<evidence type="ECO:0000313" key="2">
    <source>
        <dbReference type="EMBL" id="CRL07852.1"/>
    </source>
</evidence>
<evidence type="ECO:0000313" key="3">
    <source>
        <dbReference type="Proteomes" id="UP000183832"/>
    </source>
</evidence>